<dbReference type="PANTHER" id="PTHR33678">
    <property type="entry name" value="BLL1576 PROTEIN"/>
    <property type="match status" value="1"/>
</dbReference>
<accession>T1BUE7</accession>
<reference evidence="2" key="2">
    <citation type="journal article" date="2014" name="ISME J.">
        <title>Microbial stratification in low pH oxic and suboxic macroscopic growths along an acid mine drainage.</title>
        <authorList>
            <person name="Mendez-Garcia C."/>
            <person name="Mesa V."/>
            <person name="Sprenger R.R."/>
            <person name="Richter M."/>
            <person name="Diez M.S."/>
            <person name="Solano J."/>
            <person name="Bargiela R."/>
            <person name="Golyshina O.V."/>
            <person name="Manteca A."/>
            <person name="Ramos J.L."/>
            <person name="Gallego J.R."/>
            <person name="Llorente I."/>
            <person name="Martins Dos Santos V.A."/>
            <person name="Jensen O.N."/>
            <person name="Pelaez A.I."/>
            <person name="Sanchez J."/>
            <person name="Ferrer M."/>
        </authorList>
    </citation>
    <scope>NUCLEOTIDE SEQUENCE</scope>
</reference>
<evidence type="ECO:0000313" key="2">
    <source>
        <dbReference type="EMBL" id="EQD76561.1"/>
    </source>
</evidence>
<reference evidence="2" key="1">
    <citation type="submission" date="2013-08" db="EMBL/GenBank/DDBJ databases">
        <authorList>
            <person name="Mendez C."/>
            <person name="Richter M."/>
            <person name="Ferrer M."/>
            <person name="Sanchez J."/>
        </authorList>
    </citation>
    <scope>NUCLEOTIDE SEQUENCE</scope>
</reference>
<protein>
    <recommendedName>
        <fullName evidence="1">Transposase IS66 central domain-containing protein</fullName>
    </recommendedName>
</protein>
<proteinExistence type="predicted"/>
<name>T1BUE7_9ZZZZ</name>
<feature type="domain" description="Transposase IS66 central" evidence="1">
    <location>
        <begin position="223"/>
        <end position="350"/>
    </location>
</feature>
<organism evidence="2">
    <name type="scientific">mine drainage metagenome</name>
    <dbReference type="NCBI Taxonomy" id="410659"/>
    <lineage>
        <taxon>unclassified sequences</taxon>
        <taxon>metagenomes</taxon>
        <taxon>ecological metagenomes</taxon>
    </lineage>
</organism>
<gene>
    <name evidence="2" type="ORF">B1B_01603</name>
</gene>
<sequence length="397" mass="45133">ERWVTPQGKSLCGELPPELAGYHFGPKLRSYILYQHHPCQVTQPLLHEQLREWGIDISTGAIDAILTSDHDAFHAEKDALLERGLGSARYVTVDDSGARHQGRNGYVTQIGNAFLAWFGSTFSKSRINFLTLLCAGQVCYRINEYALKYMGEQGLPAAPIQALLKGTESVIDDAAGWEAHLDRLGIHLERHRRIATEGALLGTLAARGLTDLVVVSDDAGQFNVLQHALCWIHSERLIHTMLPLNEDHRQDIERVRDQLWGLYADLKAYKLKPRTRQRRRLERAFDALFTQKTRYQGLNELLKRLQQNKEELLRVLERPEIPLHTNDSERDVRDYVKKRKVSGGTRSDGGRRCRDTFISLKKTCRKLEVSFWDYLNDRINQAGLIPPLPDLVAAASA</sequence>
<dbReference type="InterPro" id="IPR004291">
    <property type="entry name" value="Transposase_IS66_central"/>
</dbReference>
<dbReference type="PANTHER" id="PTHR33678:SF2">
    <property type="match status" value="1"/>
</dbReference>
<dbReference type="EMBL" id="AUZY01001028">
    <property type="protein sequence ID" value="EQD76561.1"/>
    <property type="molecule type" value="Genomic_DNA"/>
</dbReference>
<evidence type="ECO:0000259" key="1">
    <source>
        <dbReference type="Pfam" id="PF03050"/>
    </source>
</evidence>
<dbReference type="InterPro" id="IPR052344">
    <property type="entry name" value="Transposase-related"/>
</dbReference>
<dbReference type="Pfam" id="PF03050">
    <property type="entry name" value="DDE_Tnp_IS66"/>
    <property type="match status" value="1"/>
</dbReference>
<dbReference type="AlphaFoldDB" id="T1BUE7"/>
<feature type="non-terminal residue" evidence="2">
    <location>
        <position position="1"/>
    </location>
</feature>
<comment type="caution">
    <text evidence="2">The sequence shown here is derived from an EMBL/GenBank/DDBJ whole genome shotgun (WGS) entry which is preliminary data.</text>
</comment>